<comment type="subcellular location">
    <subcellularLocation>
        <location evidence="5">Nucleus</location>
    </subcellularLocation>
</comment>
<keyword evidence="2 5" id="KW-0238">DNA-binding</keyword>
<dbReference type="InterPro" id="IPR006856">
    <property type="entry name" value="MATalpha_HMGbox"/>
</dbReference>
<feature type="region of interest" description="Disordered" evidence="6">
    <location>
        <begin position="250"/>
        <end position="284"/>
    </location>
</feature>
<gene>
    <name evidence="8" type="ORF">P175DRAFT_0477739</name>
</gene>
<feature type="region of interest" description="Disordered" evidence="6">
    <location>
        <begin position="35"/>
        <end position="82"/>
    </location>
</feature>
<evidence type="ECO:0000256" key="6">
    <source>
        <dbReference type="SAM" id="MobiDB-lite"/>
    </source>
</evidence>
<dbReference type="OrthoDB" id="5398665at2759"/>
<dbReference type="GO" id="GO:0005634">
    <property type="term" value="C:nucleus"/>
    <property type="evidence" value="ECO:0007669"/>
    <property type="project" value="UniProtKB-SubCell"/>
</dbReference>
<evidence type="ECO:0000256" key="3">
    <source>
        <dbReference type="ARBA" id="ARBA00023163"/>
    </source>
</evidence>
<dbReference type="GO" id="GO:0045895">
    <property type="term" value="P:positive regulation of mating-type specific transcription, DNA-templated"/>
    <property type="evidence" value="ECO:0007669"/>
    <property type="project" value="InterPro"/>
</dbReference>
<evidence type="ECO:0000313" key="9">
    <source>
        <dbReference type="Proteomes" id="UP000244073"/>
    </source>
</evidence>
<evidence type="ECO:0000256" key="5">
    <source>
        <dbReference type="RuleBase" id="RU003516"/>
    </source>
</evidence>
<feature type="compositionally biased region" description="Polar residues" evidence="6">
    <location>
        <begin position="47"/>
        <end position="59"/>
    </location>
</feature>
<keyword evidence="4 5" id="KW-0539">Nucleus</keyword>
<comment type="similarity">
    <text evidence="5">Belongs to the MATALPHA1 family.</text>
</comment>
<dbReference type="RefSeq" id="XP_040753357.1">
    <property type="nucleotide sequence ID" value="XM_040895330.1"/>
</dbReference>
<evidence type="ECO:0000256" key="4">
    <source>
        <dbReference type="ARBA" id="ARBA00023242"/>
    </source>
</evidence>
<name>A0A2T5M0A5_9EURO</name>
<feature type="compositionally biased region" description="Polar residues" evidence="6">
    <location>
        <begin position="67"/>
        <end position="76"/>
    </location>
</feature>
<protein>
    <recommendedName>
        <fullName evidence="7">Alpha box domain-containing protein</fullName>
    </recommendedName>
</protein>
<organism evidence="8 9">
    <name type="scientific">Aspergillus ochraceoroseus IBT 24754</name>
    <dbReference type="NCBI Taxonomy" id="1392256"/>
    <lineage>
        <taxon>Eukaryota</taxon>
        <taxon>Fungi</taxon>
        <taxon>Dikarya</taxon>
        <taxon>Ascomycota</taxon>
        <taxon>Pezizomycotina</taxon>
        <taxon>Eurotiomycetes</taxon>
        <taxon>Eurotiomycetidae</taxon>
        <taxon>Eurotiales</taxon>
        <taxon>Aspergillaceae</taxon>
        <taxon>Aspergillus</taxon>
        <taxon>Aspergillus subgen. Nidulantes</taxon>
    </lineage>
</organism>
<dbReference type="AlphaFoldDB" id="A0A2T5M0A5"/>
<evidence type="ECO:0000313" key="8">
    <source>
        <dbReference type="EMBL" id="PTU21965.1"/>
    </source>
</evidence>
<dbReference type="EMBL" id="MSFN02000003">
    <property type="protein sequence ID" value="PTU21965.1"/>
    <property type="molecule type" value="Genomic_DNA"/>
</dbReference>
<dbReference type="VEuPathDB" id="FungiDB:P175DRAFT_0477739"/>
<evidence type="ECO:0000256" key="2">
    <source>
        <dbReference type="ARBA" id="ARBA00023125"/>
    </source>
</evidence>
<dbReference type="PROSITE" id="PS51325">
    <property type="entry name" value="ALPHA_BOX"/>
    <property type="match status" value="1"/>
</dbReference>
<dbReference type="GeneID" id="63812212"/>
<sequence>MENTMSLLQNAFNSFLFNIPPKELEDLLKHLQNARAQEQRQPPPRNENPTNRINPSSDTVRGPAVRSTFNSRSTASRGRRIQDGKRRPLNSFIAFRSFYSVIFPDLTQKAKSGILRFLWQNDPFKAKWTILAKAYSIIRDDHDTEVALESFLNLNANVIGVPEPSRYLDAMGWQLNAEGPQQYTMARIRITTPTEAELSTNYSVSDIINHCYAAGYVSESTRKNARTQDFNAPVMAFAAQPTSVVQRNNSIQISGNHTRVKDDLNGRPPMEITTPDSTQGTDSPNLSDMSPLLDEASFEVTNVPAMYDTPQSQEPPVENVLDLENMELPNWYNPAALMPYNEARLMQETLETFDFNPFLDI</sequence>
<feature type="compositionally biased region" description="Polar residues" evidence="6">
    <location>
        <begin position="274"/>
        <end position="284"/>
    </location>
</feature>
<evidence type="ECO:0000256" key="1">
    <source>
        <dbReference type="ARBA" id="ARBA00023015"/>
    </source>
</evidence>
<dbReference type="Proteomes" id="UP000244073">
    <property type="component" value="Unassembled WGS sequence"/>
</dbReference>
<keyword evidence="3 5" id="KW-0804">Transcription</keyword>
<dbReference type="Pfam" id="PF04769">
    <property type="entry name" value="MATalpha_HMGbox"/>
    <property type="match status" value="1"/>
</dbReference>
<feature type="domain" description="Alpha box" evidence="7">
    <location>
        <begin position="84"/>
        <end position="139"/>
    </location>
</feature>
<accession>A0A2T5M0A5</accession>
<keyword evidence="1 5" id="KW-0805">Transcription regulation</keyword>
<evidence type="ECO:0000259" key="7">
    <source>
        <dbReference type="PROSITE" id="PS51325"/>
    </source>
</evidence>
<proteinExistence type="inferred from homology"/>
<reference evidence="8 9" key="1">
    <citation type="journal article" date="2018" name="Proc. Natl. Acad. Sci. U.S.A.">
        <title>Linking secondary metabolites to gene clusters through genome sequencing of six diverse Aspergillus species.</title>
        <authorList>
            <person name="Kaerboelling I."/>
            <person name="Vesth T.C."/>
            <person name="Frisvad J.C."/>
            <person name="Nybo J.L."/>
            <person name="Theobald S."/>
            <person name="Kuo A."/>
            <person name="Bowyer P."/>
            <person name="Matsuda Y."/>
            <person name="Mondo S."/>
            <person name="Lyhne E.K."/>
            <person name="Kogle M.E."/>
            <person name="Clum A."/>
            <person name="Lipzen A."/>
            <person name="Salamov A."/>
            <person name="Ngan C.Y."/>
            <person name="Daum C."/>
            <person name="Chiniquy J."/>
            <person name="Barry K."/>
            <person name="LaButti K."/>
            <person name="Haridas S."/>
            <person name="Simmons B.A."/>
            <person name="Magnuson J.K."/>
            <person name="Mortensen U.H."/>
            <person name="Larsen T.O."/>
            <person name="Grigoriev I.V."/>
            <person name="Baker S.E."/>
            <person name="Andersen M.R."/>
        </authorList>
    </citation>
    <scope>NUCLEOTIDE SEQUENCE [LARGE SCALE GENOMIC DNA]</scope>
    <source>
        <strain evidence="8 9">IBT 24754</strain>
    </source>
</reference>
<comment type="caution">
    <text evidence="8">The sequence shown here is derived from an EMBL/GenBank/DDBJ whole genome shotgun (WGS) entry which is preliminary data.</text>
</comment>
<dbReference type="GO" id="GO:0008301">
    <property type="term" value="F:DNA binding, bending"/>
    <property type="evidence" value="ECO:0007669"/>
    <property type="project" value="InterPro"/>
</dbReference>